<protein>
    <submittedName>
        <fullName evidence="1">Uncharacterized protein</fullName>
    </submittedName>
</protein>
<dbReference type="AlphaFoldDB" id="A0A075FX22"/>
<dbReference type="EMBL" id="KF900463">
    <property type="protein sequence ID" value="AIE95878.1"/>
    <property type="molecule type" value="Genomic_DNA"/>
</dbReference>
<evidence type="ECO:0000313" key="1">
    <source>
        <dbReference type="EMBL" id="AIE95878.1"/>
    </source>
</evidence>
<proteinExistence type="predicted"/>
<accession>A0A075FX22</accession>
<reference evidence="1" key="1">
    <citation type="journal article" date="2014" name="Genome Biol. Evol.">
        <title>Pangenome evidence for extensive interdomain horizontal transfer affecting lineage core and shell genes in uncultured planktonic thaumarchaeota and euryarchaeota.</title>
        <authorList>
            <person name="Deschamps P."/>
            <person name="Zivanovic Y."/>
            <person name="Moreira D."/>
            <person name="Rodriguez-Valera F."/>
            <person name="Lopez-Garcia P."/>
        </authorList>
    </citation>
    <scope>NUCLEOTIDE SEQUENCE</scope>
</reference>
<name>A0A075FX22_9ARCH</name>
<sequence length="262" mass="29513">MHINIISSYGEARFFSARIIPFVVSAILLFLLLQIVQSAGLSESQIGAEEEQFGNNEVPSGFGDENLYTLEVNVILREEIEPYLQPINAQLVEIFWDMRDIETQEMKEFTLTANTDMDGKAVFDLFPGQYTLRIDFNGITKNETIVIIPNTENNIDWVISKYAIGEYNLEFRDKNGGIIYPEETVRMIYSGAPQLIDPSSIRLSSESGDINLVLDVKEVINRAEISIMELSPENSFVVGSFSPDNPPKALIFSIDVDKREGQ</sequence>
<organism evidence="1">
    <name type="scientific">uncultured marine thaumarchaeote AD1000_70_G10</name>
    <dbReference type="NCBI Taxonomy" id="1455934"/>
    <lineage>
        <taxon>Archaea</taxon>
        <taxon>Nitrososphaerota</taxon>
        <taxon>environmental samples</taxon>
    </lineage>
</organism>